<accession>A0A8J4U744</accession>
<sequence>ATRAGSNASLLTLLEEKAPTILREHEETETLSISSRKFLVKVAVSDLVEKHGYPSVFFFWSFFFDWPSHSGFIEMRLRNIRGKLQQIQRMYSLKRRYSTQQPSESPDETVPSEWLTLIKRMRPSPEIIPSIKNAIDQTYSYRRRWIKTKSPTVAEIFKEYPRFLDMPALLTDGKENLFIRKWEGTIIPKLEEMASLEKKMDIRHLLEKANSQHDDGLCYAMLKILIHLLPPTASGRSVVGSKCCVKFAVSYLLEQM</sequence>
<protein>
    <submittedName>
        <fullName evidence="1">Uncharacterized protein</fullName>
    </submittedName>
</protein>
<proteinExistence type="predicted"/>
<dbReference type="AlphaFoldDB" id="A0A8J4U744"/>
<keyword evidence="2" id="KW-1185">Reference proteome</keyword>
<evidence type="ECO:0000313" key="2">
    <source>
        <dbReference type="Proteomes" id="UP000727407"/>
    </source>
</evidence>
<organism evidence="1 2">
    <name type="scientific">Clarias magur</name>
    <name type="common">Asian catfish</name>
    <name type="synonym">Macropteronotus magur</name>
    <dbReference type="NCBI Taxonomy" id="1594786"/>
    <lineage>
        <taxon>Eukaryota</taxon>
        <taxon>Metazoa</taxon>
        <taxon>Chordata</taxon>
        <taxon>Craniata</taxon>
        <taxon>Vertebrata</taxon>
        <taxon>Euteleostomi</taxon>
        <taxon>Actinopterygii</taxon>
        <taxon>Neopterygii</taxon>
        <taxon>Teleostei</taxon>
        <taxon>Ostariophysi</taxon>
        <taxon>Siluriformes</taxon>
        <taxon>Clariidae</taxon>
        <taxon>Clarias</taxon>
    </lineage>
</organism>
<name>A0A8J4U744_CLAMG</name>
<gene>
    <name evidence="1" type="ORF">DAT39_018201</name>
</gene>
<evidence type="ECO:0000313" key="1">
    <source>
        <dbReference type="EMBL" id="KAF5892104.1"/>
    </source>
</evidence>
<feature type="non-terminal residue" evidence="1">
    <location>
        <position position="1"/>
    </location>
</feature>
<dbReference type="EMBL" id="QNUK01000527">
    <property type="protein sequence ID" value="KAF5892104.1"/>
    <property type="molecule type" value="Genomic_DNA"/>
</dbReference>
<reference evidence="1" key="1">
    <citation type="submission" date="2020-07" db="EMBL/GenBank/DDBJ databases">
        <title>Clarias magur genome sequencing, assembly and annotation.</title>
        <authorList>
            <person name="Kushwaha B."/>
            <person name="Kumar R."/>
            <person name="Das P."/>
            <person name="Joshi C.G."/>
            <person name="Kumar D."/>
            <person name="Nagpure N.S."/>
            <person name="Pandey M."/>
            <person name="Agarwal S."/>
            <person name="Srivastava S."/>
            <person name="Singh M."/>
            <person name="Sahoo L."/>
            <person name="Jayasankar P."/>
            <person name="Meher P.K."/>
            <person name="Koringa P.G."/>
            <person name="Iquebal M.A."/>
            <person name="Das S.P."/>
            <person name="Bit A."/>
            <person name="Patnaik S."/>
            <person name="Patel N."/>
            <person name="Shah T.M."/>
            <person name="Hinsu A."/>
            <person name="Jena J.K."/>
        </authorList>
    </citation>
    <scope>NUCLEOTIDE SEQUENCE</scope>
    <source>
        <strain evidence="1">CIFAMagur01</strain>
        <tissue evidence="1">Testis</tissue>
    </source>
</reference>
<comment type="caution">
    <text evidence="1">The sequence shown here is derived from an EMBL/GenBank/DDBJ whole genome shotgun (WGS) entry which is preliminary data.</text>
</comment>
<dbReference type="OrthoDB" id="10053555at2759"/>
<dbReference type="Proteomes" id="UP000727407">
    <property type="component" value="Unassembled WGS sequence"/>
</dbReference>
<feature type="non-terminal residue" evidence="1">
    <location>
        <position position="256"/>
    </location>
</feature>